<protein>
    <submittedName>
        <fullName evidence="2">Uncharacterized protein</fullName>
    </submittedName>
</protein>
<evidence type="ECO:0000313" key="2">
    <source>
        <dbReference type="EMBL" id="ABX09391.1"/>
    </source>
</evidence>
<accession>A9BC29</accession>
<organism evidence="2 3">
    <name type="scientific">Prochlorococcus marinus (strain MIT 9211)</name>
    <dbReference type="NCBI Taxonomy" id="93059"/>
    <lineage>
        <taxon>Bacteria</taxon>
        <taxon>Bacillati</taxon>
        <taxon>Cyanobacteriota</taxon>
        <taxon>Cyanophyceae</taxon>
        <taxon>Synechococcales</taxon>
        <taxon>Prochlorococcaceae</taxon>
        <taxon>Prochlorococcus</taxon>
    </lineage>
</organism>
<dbReference type="HOGENOM" id="CLU_2383778_0_0_3"/>
<evidence type="ECO:0000256" key="1">
    <source>
        <dbReference type="SAM" id="Phobius"/>
    </source>
</evidence>
<keyword evidence="1" id="KW-0812">Transmembrane</keyword>
<keyword evidence="1" id="KW-1133">Transmembrane helix</keyword>
<reference evidence="2 3" key="1">
    <citation type="journal article" date="2007" name="PLoS Genet.">
        <title>Patterns and implications of gene gain and loss in the evolution of Prochlorococcus.</title>
        <authorList>
            <person name="Kettler G.C."/>
            <person name="Martiny A.C."/>
            <person name="Huang K."/>
            <person name="Zucker J."/>
            <person name="Coleman M.L."/>
            <person name="Rodrigue S."/>
            <person name="Chen F."/>
            <person name="Lapidus A."/>
            <person name="Ferriera S."/>
            <person name="Johnson J."/>
            <person name="Steglich C."/>
            <person name="Church G.M."/>
            <person name="Richardson P."/>
            <person name="Chisholm S.W."/>
        </authorList>
    </citation>
    <scope>NUCLEOTIDE SEQUENCE [LARGE SCALE GENOMIC DNA]</scope>
    <source>
        <strain evidence="3">MIT 9211</strain>
    </source>
</reference>
<keyword evidence="1" id="KW-0472">Membrane</keyword>
<dbReference type="STRING" id="93059.P9211_14601"/>
<dbReference type="EMBL" id="CP000878">
    <property type="protein sequence ID" value="ABX09391.1"/>
    <property type="molecule type" value="Genomic_DNA"/>
</dbReference>
<feature type="transmembrane region" description="Helical" evidence="1">
    <location>
        <begin position="27"/>
        <end position="53"/>
    </location>
</feature>
<dbReference type="RefSeq" id="WP_012196012.1">
    <property type="nucleotide sequence ID" value="NC_009976.1"/>
</dbReference>
<dbReference type="Proteomes" id="UP000000788">
    <property type="component" value="Chromosome"/>
</dbReference>
<dbReference type="KEGG" id="pmj:P9211_14601"/>
<name>A9BC29_PROM4</name>
<keyword evidence="3" id="KW-1185">Reference proteome</keyword>
<feature type="transmembrane region" description="Helical" evidence="1">
    <location>
        <begin position="59"/>
        <end position="85"/>
    </location>
</feature>
<proteinExistence type="predicted"/>
<gene>
    <name evidence="2" type="ordered locus">P9211_14601</name>
</gene>
<dbReference type="AlphaFoldDB" id="A9BC29"/>
<sequence>MSCNREANAPFKHSTDLFISINDKSSLVLVSSMAVVAVILVIALIAVSTLLALNQSPSLWVAMVRSSLFGVSTSLLGLLLAIFYLSPSSLIAAI</sequence>
<evidence type="ECO:0000313" key="3">
    <source>
        <dbReference type="Proteomes" id="UP000000788"/>
    </source>
</evidence>